<keyword evidence="4" id="KW-1185">Reference proteome</keyword>
<evidence type="ECO:0000256" key="1">
    <source>
        <dbReference type="SAM" id="MobiDB-lite"/>
    </source>
</evidence>
<feature type="chain" id="PRO_5009681614" description="Lipoprotein" evidence="2">
    <location>
        <begin position="21"/>
        <end position="409"/>
    </location>
</feature>
<proteinExistence type="predicted"/>
<evidence type="ECO:0008006" key="5">
    <source>
        <dbReference type="Google" id="ProtNLM"/>
    </source>
</evidence>
<reference evidence="4" key="1">
    <citation type="submission" date="2014-02" db="EMBL/GenBank/DDBJ databases">
        <authorList>
            <person name="Gan H."/>
        </authorList>
    </citation>
    <scope>NUCLEOTIDE SEQUENCE [LARGE SCALE GENOMIC DNA]</scope>
    <source>
        <strain evidence="4">S1</strain>
    </source>
</reference>
<dbReference type="Proteomes" id="UP000028878">
    <property type="component" value="Unassembled WGS sequence"/>
</dbReference>
<protein>
    <recommendedName>
        <fullName evidence="5">Lipoprotein</fullName>
    </recommendedName>
</protein>
<organism evidence="3 4">
    <name type="scientific">Hydrogenophaga intermedia</name>
    <dbReference type="NCBI Taxonomy" id="65786"/>
    <lineage>
        <taxon>Bacteria</taxon>
        <taxon>Pseudomonadati</taxon>
        <taxon>Pseudomonadota</taxon>
        <taxon>Betaproteobacteria</taxon>
        <taxon>Burkholderiales</taxon>
        <taxon>Comamonadaceae</taxon>
        <taxon>Hydrogenophaga</taxon>
    </lineage>
</organism>
<dbReference type="AlphaFoldDB" id="A0A1L1PQV1"/>
<evidence type="ECO:0000313" key="4">
    <source>
        <dbReference type="Proteomes" id="UP000028878"/>
    </source>
</evidence>
<name>A0A1L1PQV1_HYDIT</name>
<dbReference type="RefSeq" id="WP_009515348.1">
    <property type="nucleotide sequence ID" value="NZ_CCAE010000067.1"/>
</dbReference>
<keyword evidence="2" id="KW-0732">Signal</keyword>
<evidence type="ECO:0000313" key="3">
    <source>
        <dbReference type="EMBL" id="CDN90133.1"/>
    </source>
</evidence>
<reference evidence="4" key="2">
    <citation type="submission" date="2014-11" db="EMBL/GenBank/DDBJ databases">
        <title>Draft genome sequence of Hydrogenophaga intermedia S1.</title>
        <authorList>
            <person name="Gan H.M."/>
            <person name="Chew T.H."/>
            <person name="Stolz A."/>
        </authorList>
    </citation>
    <scope>NUCLEOTIDE SEQUENCE [LARGE SCALE GENOMIC DNA]</scope>
    <source>
        <strain evidence="4">S1</strain>
    </source>
</reference>
<feature type="signal peptide" evidence="2">
    <location>
        <begin position="1"/>
        <end position="20"/>
    </location>
</feature>
<gene>
    <name evidence="3" type="ORF">BN948_04575</name>
</gene>
<evidence type="ECO:0000256" key="2">
    <source>
        <dbReference type="SAM" id="SignalP"/>
    </source>
</evidence>
<sequence precursor="true">MTNNFFGTLCAVAAAALSLAGCGGSGGGGGPSPTPTSSGGSITGQAFKGPTRGATVCLYALDPAAPDRKGAAVPAQPGSLPTIDNGCIVTGGDGQFHVQLPDTATGELLVESTGGTYCSDESTFDGTSCAHGGAPVPMGSNALRTVVSVPGSGRTASAPLTVLTTAAVGAAGALGAAGFNTAYATVASNFGLAGTAANADPASGALNNMLRGLSRHLGADNRLIASLVERIADGTLTGGHGEITPVATVIGRALLSDERRQVMLALACFTDADGIHQEHVYSMFLPEGRATRGSFTAYHYGDAACDGPIGQISVGFDVEYLGSVDVPRQATTDVRKAQAGNASVARLAFPVDSRLGEHSGVDANFMIARIDDACHSNAKAYLSAVDSPVQGGVLSRLDMSQPYTIYCEN</sequence>
<dbReference type="EMBL" id="CCAE010000067">
    <property type="protein sequence ID" value="CDN90133.1"/>
    <property type="molecule type" value="Genomic_DNA"/>
</dbReference>
<feature type="region of interest" description="Disordered" evidence="1">
    <location>
        <begin position="24"/>
        <end position="45"/>
    </location>
</feature>
<accession>A0A1L1PQV1</accession>